<comment type="caution">
    <text evidence="2">The sequence shown here is derived from an EMBL/GenBank/DDBJ whole genome shotgun (WGS) entry which is preliminary data.</text>
</comment>
<evidence type="ECO:0000313" key="2">
    <source>
        <dbReference type="EMBL" id="MFC2925277.1"/>
    </source>
</evidence>
<reference evidence="3" key="1">
    <citation type="journal article" date="2019" name="Int. J. Syst. Evol. Microbiol.">
        <title>The Global Catalogue of Microorganisms (GCM) 10K type strain sequencing project: providing services to taxonomists for standard genome sequencing and annotation.</title>
        <authorList>
            <consortium name="The Broad Institute Genomics Platform"/>
            <consortium name="The Broad Institute Genome Sequencing Center for Infectious Disease"/>
            <person name="Wu L."/>
            <person name="Ma J."/>
        </authorList>
    </citation>
    <scope>NUCLEOTIDE SEQUENCE [LARGE SCALE GENOMIC DNA]</scope>
    <source>
        <strain evidence="3">KCTC 52487</strain>
    </source>
</reference>
<feature type="chain" id="PRO_5046516131" evidence="1">
    <location>
        <begin position="23"/>
        <end position="342"/>
    </location>
</feature>
<keyword evidence="1" id="KW-0732">Signal</keyword>
<dbReference type="Proteomes" id="UP001595379">
    <property type="component" value="Unassembled WGS sequence"/>
</dbReference>
<dbReference type="RefSeq" id="WP_343165094.1">
    <property type="nucleotide sequence ID" value="NZ_JBHRSV010000002.1"/>
</dbReference>
<keyword evidence="3" id="KW-1185">Reference proteome</keyword>
<accession>A0ABV6ZV04</accession>
<proteinExistence type="predicted"/>
<gene>
    <name evidence="2" type="ORF">ACFOOR_04080</name>
</gene>
<dbReference type="EMBL" id="JBHRSV010000002">
    <property type="protein sequence ID" value="MFC2925277.1"/>
    <property type="molecule type" value="Genomic_DNA"/>
</dbReference>
<organism evidence="2 3">
    <name type="scientific">Hyphobacterium vulgare</name>
    <dbReference type="NCBI Taxonomy" id="1736751"/>
    <lineage>
        <taxon>Bacteria</taxon>
        <taxon>Pseudomonadati</taxon>
        <taxon>Pseudomonadota</taxon>
        <taxon>Alphaproteobacteria</taxon>
        <taxon>Maricaulales</taxon>
        <taxon>Maricaulaceae</taxon>
        <taxon>Hyphobacterium</taxon>
    </lineage>
</organism>
<protein>
    <submittedName>
        <fullName evidence="2">DUF1036 domain-containing protein</fullName>
    </submittedName>
</protein>
<evidence type="ECO:0000256" key="1">
    <source>
        <dbReference type="SAM" id="SignalP"/>
    </source>
</evidence>
<feature type="signal peptide" evidence="1">
    <location>
        <begin position="1"/>
        <end position="22"/>
    </location>
</feature>
<name>A0ABV6ZV04_9PROT</name>
<dbReference type="InterPro" id="IPR009380">
    <property type="entry name" value="DUF1036"/>
</dbReference>
<dbReference type="Pfam" id="PF06282">
    <property type="entry name" value="DUF1036"/>
    <property type="match status" value="2"/>
</dbReference>
<sequence length="342" mass="37220">MIRILFAALVATLLLPLSRAEAAELCNETSFIAQVALAWREDDRILVEGWTRLRPGECVEAGPDIDPGSDEPLLFYARSSAAYLEGVREWRGPITLCVGPSDFAVEGITDCEPLGLEPRGFMLLEGEHRQRAVLIEPADFGDRAQEAGTQRLLQAAGYDIRAIDGVEGQRTFRAIANFVRDAGLPRTPERPELIDAIEAAAINRNTRLGLRICNDTDERAAVAIARQRGDIWESRGWWRLEPGSCTRAIAARLASADIWYYAELLGETRRPLLGGTERFCFAPSRFSAEGRTACAARGYAEAGFARIAEPVEGLSTVTLTNGNFIPPVALPDHVPAGGGGSE</sequence>
<evidence type="ECO:0000313" key="3">
    <source>
        <dbReference type="Proteomes" id="UP001595379"/>
    </source>
</evidence>